<evidence type="ECO:0000313" key="3">
    <source>
        <dbReference type="Proteomes" id="UP000027730"/>
    </source>
</evidence>
<keyword evidence="3" id="KW-1185">Reference proteome</keyword>
<feature type="region of interest" description="Disordered" evidence="1">
    <location>
        <begin position="1"/>
        <end position="154"/>
    </location>
</feature>
<dbReference type="OrthoDB" id="3904404at2759"/>
<reference evidence="2 3" key="1">
    <citation type="journal article" date="2014" name="BMC Genomics">
        <title>Genome sequencing of four Aureobasidium pullulans varieties: biotechnological potential, stress tolerance, and description of new species.</title>
        <authorList>
            <person name="Gostin Ar C."/>
            <person name="Ohm R.A."/>
            <person name="Kogej T."/>
            <person name="Sonjak S."/>
            <person name="Turk M."/>
            <person name="Zajc J."/>
            <person name="Zalar P."/>
            <person name="Grube M."/>
            <person name="Sun H."/>
            <person name="Han J."/>
            <person name="Sharma A."/>
            <person name="Chiniquy J."/>
            <person name="Ngan C.Y."/>
            <person name="Lipzen A."/>
            <person name="Barry K."/>
            <person name="Grigoriev I.V."/>
            <person name="Gunde-Cimerman N."/>
        </authorList>
    </citation>
    <scope>NUCLEOTIDE SEQUENCE [LARGE SCALE GENOMIC DNA]</scope>
    <source>
        <strain evidence="2 3">CBS 147.97</strain>
    </source>
</reference>
<feature type="compositionally biased region" description="Polar residues" evidence="1">
    <location>
        <begin position="21"/>
        <end position="30"/>
    </location>
</feature>
<protein>
    <submittedName>
        <fullName evidence="2">Uncharacterized protein</fullName>
    </submittedName>
</protein>
<proteinExistence type="predicted"/>
<dbReference type="RefSeq" id="XP_013424694.1">
    <property type="nucleotide sequence ID" value="XM_013569240.1"/>
</dbReference>
<accession>A0A074WFQ1</accession>
<gene>
    <name evidence="2" type="ORF">M436DRAFT_84495</name>
</gene>
<name>A0A074WFQ1_9PEZI</name>
<organism evidence="2 3">
    <name type="scientific">Aureobasidium namibiae CBS 147.97</name>
    <dbReference type="NCBI Taxonomy" id="1043004"/>
    <lineage>
        <taxon>Eukaryota</taxon>
        <taxon>Fungi</taxon>
        <taxon>Dikarya</taxon>
        <taxon>Ascomycota</taxon>
        <taxon>Pezizomycotina</taxon>
        <taxon>Dothideomycetes</taxon>
        <taxon>Dothideomycetidae</taxon>
        <taxon>Dothideales</taxon>
        <taxon>Saccotheciaceae</taxon>
        <taxon>Aureobasidium</taxon>
    </lineage>
</organism>
<evidence type="ECO:0000313" key="2">
    <source>
        <dbReference type="EMBL" id="KEQ70399.1"/>
    </source>
</evidence>
<evidence type="ECO:0000256" key="1">
    <source>
        <dbReference type="SAM" id="MobiDB-lite"/>
    </source>
</evidence>
<dbReference type="Proteomes" id="UP000027730">
    <property type="component" value="Unassembled WGS sequence"/>
</dbReference>
<feature type="compositionally biased region" description="Basic and acidic residues" evidence="1">
    <location>
        <begin position="10"/>
        <end position="19"/>
    </location>
</feature>
<dbReference type="AlphaFoldDB" id="A0A074WFQ1"/>
<dbReference type="GeneID" id="25417353"/>
<dbReference type="STRING" id="1043004.A0A074WFQ1"/>
<dbReference type="HOGENOM" id="CLU_778410_0_0_1"/>
<sequence length="356" mass="40199">MHNLQNLPYRSKEQDRYDASDSASFLSSQQERVDHNADQPQSSAIPSSPPTDSAEATTRFPPPPPDGGVPIDEEALAMFPDYHHVVLSSDDDSSDGCSSDESSFDEGSYDNHSPRGTLIEPTQVIEPLQRRKGHPRPQIPRQSGPDHRHKPNDDQEAVLSYATPLPVFNHQRDKFVVESDSSMLVCQPSRGLQSAQPLPTVTLNPRVGMAVEGGRLYLAQTLHHYYRKHIHCPRHGPIDGRPGHHRTVRKVHETGQVYRVWYCTSQPKWEGHRIDNTAYIELAKVQLDQALFDRVLHELIRQLRSRDCQPVARNRSPQPDDFDHLALLSYVGSYGAPQEEISRSSDLHGTNSMMHR</sequence>
<dbReference type="EMBL" id="KL584717">
    <property type="protein sequence ID" value="KEQ70399.1"/>
    <property type="molecule type" value="Genomic_DNA"/>
</dbReference>